<dbReference type="EMBL" id="BOML01000063">
    <property type="protein sequence ID" value="GIE06480.1"/>
    <property type="molecule type" value="Genomic_DNA"/>
</dbReference>
<sequence>MQVGQLEDLAGEERATLALISGRPAGVPHVVRHDELGSALEDLEQRDWTIGTHENSGRPDLDHRQPPPGGRDGVTLSRVLLLSAPEIIELLLPGRAVDDRG</sequence>
<evidence type="ECO:0000313" key="2">
    <source>
        <dbReference type="EMBL" id="GIE06480.1"/>
    </source>
</evidence>
<proteinExistence type="predicted"/>
<feature type="region of interest" description="Disordered" evidence="1">
    <location>
        <begin position="49"/>
        <end position="74"/>
    </location>
</feature>
<dbReference type="Proteomes" id="UP000637628">
    <property type="component" value="Unassembled WGS sequence"/>
</dbReference>
<feature type="compositionally biased region" description="Basic and acidic residues" evidence="1">
    <location>
        <begin position="55"/>
        <end position="65"/>
    </location>
</feature>
<evidence type="ECO:0000313" key="3">
    <source>
        <dbReference type="Proteomes" id="UP000637628"/>
    </source>
</evidence>
<organism evidence="2 3">
    <name type="scientific">Paractinoplanes durhamensis</name>
    <dbReference type="NCBI Taxonomy" id="113563"/>
    <lineage>
        <taxon>Bacteria</taxon>
        <taxon>Bacillati</taxon>
        <taxon>Actinomycetota</taxon>
        <taxon>Actinomycetes</taxon>
        <taxon>Micromonosporales</taxon>
        <taxon>Micromonosporaceae</taxon>
        <taxon>Paractinoplanes</taxon>
    </lineage>
</organism>
<accession>A0ABQ3Z9I9</accession>
<comment type="caution">
    <text evidence="2">The sequence shown here is derived from an EMBL/GenBank/DDBJ whole genome shotgun (WGS) entry which is preliminary data.</text>
</comment>
<keyword evidence="3" id="KW-1185">Reference proteome</keyword>
<gene>
    <name evidence="2" type="ORF">Adu01nite_78300</name>
</gene>
<name>A0ABQ3Z9I9_9ACTN</name>
<evidence type="ECO:0000256" key="1">
    <source>
        <dbReference type="SAM" id="MobiDB-lite"/>
    </source>
</evidence>
<reference evidence="2 3" key="1">
    <citation type="submission" date="2021-01" db="EMBL/GenBank/DDBJ databases">
        <title>Whole genome shotgun sequence of Actinoplanes durhamensis NBRC 14914.</title>
        <authorList>
            <person name="Komaki H."/>
            <person name="Tamura T."/>
        </authorList>
    </citation>
    <scope>NUCLEOTIDE SEQUENCE [LARGE SCALE GENOMIC DNA]</scope>
    <source>
        <strain evidence="2 3">NBRC 14914</strain>
    </source>
</reference>
<protein>
    <submittedName>
        <fullName evidence="2">Uncharacterized protein</fullName>
    </submittedName>
</protein>